<proteinExistence type="inferred from homology"/>
<keyword evidence="11 12" id="KW-0472">Membrane</keyword>
<accession>A0AA89C1G3</accession>
<evidence type="ECO:0000256" key="6">
    <source>
        <dbReference type="ARBA" id="ARBA00022679"/>
    </source>
</evidence>
<dbReference type="GO" id="GO:0016263">
    <property type="term" value="F:glycoprotein-N-acetylgalactosamine 3-beta-galactosyltransferase activity"/>
    <property type="evidence" value="ECO:0007669"/>
    <property type="project" value="UniProtKB-EC"/>
</dbReference>
<feature type="domain" description="Fringe-like glycosyltransferase" evidence="13">
    <location>
        <begin position="54"/>
        <end position="226"/>
    </location>
</feature>
<dbReference type="GO" id="GO:0016020">
    <property type="term" value="C:membrane"/>
    <property type="evidence" value="ECO:0007669"/>
    <property type="project" value="UniProtKB-SubCell"/>
</dbReference>
<name>A0AA89C1G3_PINIB</name>
<reference evidence="14" key="1">
    <citation type="submission" date="2019-08" db="EMBL/GenBank/DDBJ databases">
        <title>The improved chromosome-level genome for the pearl oyster Pinctada fucata martensii using PacBio sequencing and Hi-C.</title>
        <authorList>
            <person name="Zheng Z."/>
        </authorList>
    </citation>
    <scope>NUCLEOTIDE SEQUENCE</scope>
    <source>
        <strain evidence="14">ZZ-2019</strain>
        <tissue evidence="14">Adductor muscle</tissue>
    </source>
</reference>
<keyword evidence="5" id="KW-0328">Glycosyltransferase</keyword>
<dbReference type="PANTHER" id="PTHR23033:SF14">
    <property type="entry name" value="GLYCOPROTEIN-N-ACETYLGALACTOSAMINE 3-BETA-GALACTOSYLTRANSFERASE 1-RELATED"/>
    <property type="match status" value="1"/>
</dbReference>
<protein>
    <recommendedName>
        <fullName evidence="4">N-acetylgalactosaminide beta-1,3-galactosyltransferase</fullName>
        <ecNumber evidence="4">2.4.1.122</ecNumber>
    </recommendedName>
</protein>
<evidence type="ECO:0000256" key="1">
    <source>
        <dbReference type="ARBA" id="ARBA00004606"/>
    </source>
</evidence>
<dbReference type="GO" id="GO:0000166">
    <property type="term" value="F:nucleotide binding"/>
    <property type="evidence" value="ECO:0007669"/>
    <property type="project" value="UniProtKB-KW"/>
</dbReference>
<comment type="caution">
    <text evidence="14">The sequence shown here is derived from an EMBL/GenBank/DDBJ whole genome shotgun (WGS) entry which is preliminary data.</text>
</comment>
<evidence type="ECO:0000256" key="4">
    <source>
        <dbReference type="ARBA" id="ARBA00012557"/>
    </source>
</evidence>
<comment type="similarity">
    <text evidence="3">Belongs to the glycosyltransferase 31 family. Beta3-Gal-T subfamily.</text>
</comment>
<evidence type="ECO:0000256" key="7">
    <source>
        <dbReference type="ARBA" id="ARBA00022692"/>
    </source>
</evidence>
<dbReference type="InterPro" id="IPR003378">
    <property type="entry name" value="Fringe-like_glycosylTrfase"/>
</dbReference>
<dbReference type="PANTHER" id="PTHR23033">
    <property type="entry name" value="BETA1,3-GALACTOSYLTRANSFERASE"/>
    <property type="match status" value="1"/>
</dbReference>
<dbReference type="Pfam" id="PF02434">
    <property type="entry name" value="Fringe"/>
    <property type="match status" value="1"/>
</dbReference>
<dbReference type="Proteomes" id="UP001186944">
    <property type="component" value="Unassembled WGS sequence"/>
</dbReference>
<gene>
    <name evidence="14" type="ORF">FSP39_015158</name>
</gene>
<evidence type="ECO:0000256" key="3">
    <source>
        <dbReference type="ARBA" id="ARBA00006462"/>
    </source>
</evidence>
<comment type="pathway">
    <text evidence="2">Protein modification; protein glycosylation.</text>
</comment>
<evidence type="ECO:0000256" key="5">
    <source>
        <dbReference type="ARBA" id="ARBA00022676"/>
    </source>
</evidence>
<evidence type="ECO:0000256" key="12">
    <source>
        <dbReference type="SAM" id="Phobius"/>
    </source>
</evidence>
<evidence type="ECO:0000259" key="13">
    <source>
        <dbReference type="Pfam" id="PF02434"/>
    </source>
</evidence>
<keyword evidence="6" id="KW-0808">Transferase</keyword>
<dbReference type="Gene3D" id="3.90.550.50">
    <property type="match status" value="1"/>
</dbReference>
<sequence length="369" mass="42512">MRVRRRLVYRVTLAAAFLSFVYYIEKSRALNLRYVDGFMKRFANSKQSTKKNAKYSRILCFVMTTPSNIATKAMAVNNTWGSRCDKLLFVNAEVITSLPTMVIEVEEGRDHLTKKTYKSLQYLYKHYVDSYDWFLKADDDAYLIMENLRHLLESYNSQNAVYLGHHFRIGTRQGYMSGGGGFLLSAGALKAINEKGYGVEPMCQMDGKDEDLDIGICLDHIGVKTYSSIDKYGRQSFHPFGIIKSLTSSITGGESYYFDRPIKDGPDCCSQLSVSFHYINPVQMYLLEFMLYKSVLHGRHYPIKSKDNFFKPEVATIPNKAANEIILPPKYFWHFLFGRRKYVNSGNRKGSDLYLIVFVIFYQTLVIAR</sequence>
<keyword evidence="15" id="KW-1185">Reference proteome</keyword>
<feature type="transmembrane region" description="Helical" evidence="12">
    <location>
        <begin position="7"/>
        <end position="24"/>
    </location>
</feature>
<evidence type="ECO:0000313" key="14">
    <source>
        <dbReference type="EMBL" id="KAK3095478.1"/>
    </source>
</evidence>
<evidence type="ECO:0000313" key="15">
    <source>
        <dbReference type="Proteomes" id="UP001186944"/>
    </source>
</evidence>
<keyword evidence="9" id="KW-0735">Signal-anchor</keyword>
<comment type="subcellular location">
    <subcellularLocation>
        <location evidence="1">Membrane</location>
        <topology evidence="1">Single-pass type II membrane protein</topology>
    </subcellularLocation>
</comment>
<keyword evidence="8" id="KW-0547">Nucleotide-binding</keyword>
<dbReference type="EMBL" id="VSWD01000008">
    <property type="protein sequence ID" value="KAK3095478.1"/>
    <property type="molecule type" value="Genomic_DNA"/>
</dbReference>
<dbReference type="EC" id="2.4.1.122" evidence="4"/>
<organism evidence="14 15">
    <name type="scientific">Pinctada imbricata</name>
    <name type="common">Atlantic pearl-oyster</name>
    <name type="synonym">Pinctada martensii</name>
    <dbReference type="NCBI Taxonomy" id="66713"/>
    <lineage>
        <taxon>Eukaryota</taxon>
        <taxon>Metazoa</taxon>
        <taxon>Spiralia</taxon>
        <taxon>Lophotrochozoa</taxon>
        <taxon>Mollusca</taxon>
        <taxon>Bivalvia</taxon>
        <taxon>Autobranchia</taxon>
        <taxon>Pteriomorphia</taxon>
        <taxon>Pterioida</taxon>
        <taxon>Pterioidea</taxon>
        <taxon>Pteriidae</taxon>
        <taxon>Pinctada</taxon>
    </lineage>
</organism>
<keyword evidence="10 12" id="KW-1133">Transmembrane helix</keyword>
<evidence type="ECO:0000256" key="8">
    <source>
        <dbReference type="ARBA" id="ARBA00022741"/>
    </source>
</evidence>
<evidence type="ECO:0000256" key="2">
    <source>
        <dbReference type="ARBA" id="ARBA00004922"/>
    </source>
</evidence>
<dbReference type="InterPro" id="IPR026050">
    <property type="entry name" value="C1GALT1/C1GALT1_chp1"/>
</dbReference>
<evidence type="ECO:0000256" key="11">
    <source>
        <dbReference type="ARBA" id="ARBA00023136"/>
    </source>
</evidence>
<evidence type="ECO:0000256" key="9">
    <source>
        <dbReference type="ARBA" id="ARBA00022968"/>
    </source>
</evidence>
<evidence type="ECO:0000256" key="10">
    <source>
        <dbReference type="ARBA" id="ARBA00022989"/>
    </source>
</evidence>
<dbReference type="AlphaFoldDB" id="A0AA89C1G3"/>
<keyword evidence="7 12" id="KW-0812">Transmembrane</keyword>